<sequence length="247" mass="25420">MTISINLTADSSGNGVDLHGALEDFNNNFSLGSGNHGTFYTGLTDTTTSYGGTHFYAEDQDSSSSYTGGVLASAGDTNFAYDLATHTITGNLDALSFGETLGYNSTFTAHEFTDSSIDISGLDLSDSDTNGVLVDIYTGSTDTLESVFDSEGVEINGSTGADVIGGWAGDDVLTGNGGADTFEFDTSASFGDDTVTDFDDGTDVLDIDFASVTIADDGDGNALITHANGTVTLTGVDFTDLDASDFV</sequence>
<dbReference type="InterPro" id="IPR036912">
    <property type="entry name" value="HasA_haem-bd_sf"/>
</dbReference>
<proteinExistence type="predicted"/>
<dbReference type="AlphaFoldDB" id="A0A1Y2LHA7"/>
<dbReference type="STRING" id="1293890.TALK_01855"/>
<protein>
    <submittedName>
        <fullName evidence="1">Calcium-binding protein</fullName>
    </submittedName>
</protein>
<dbReference type="Gene3D" id="3.30.1500.10">
    <property type="entry name" value="Haem-binding HasA"/>
    <property type="match status" value="1"/>
</dbReference>
<evidence type="ECO:0000313" key="2">
    <source>
        <dbReference type="Proteomes" id="UP000193396"/>
    </source>
</evidence>
<dbReference type="OrthoDB" id="7344351at2"/>
<dbReference type="EMBL" id="JFKB01000001">
    <property type="protein sequence ID" value="OSQ50238.1"/>
    <property type="molecule type" value="Genomic_DNA"/>
</dbReference>
<gene>
    <name evidence="1" type="ORF">TALK_01855</name>
</gene>
<dbReference type="Proteomes" id="UP000193396">
    <property type="component" value="Unassembled WGS sequence"/>
</dbReference>
<evidence type="ECO:0000313" key="1">
    <source>
        <dbReference type="EMBL" id="OSQ50238.1"/>
    </source>
</evidence>
<accession>A0A1Y2LHA7</accession>
<comment type="caution">
    <text evidence="1">The sequence shown here is derived from an EMBL/GenBank/DDBJ whole genome shotgun (WGS) entry which is preliminary data.</text>
</comment>
<dbReference type="SUPFAM" id="SSF54621">
    <property type="entry name" value="Heme-binding protein A (HasA)"/>
    <property type="match status" value="1"/>
</dbReference>
<dbReference type="RefSeq" id="WP_085615243.1">
    <property type="nucleotide sequence ID" value="NZ_JFKB01000001.1"/>
</dbReference>
<reference evidence="1 2" key="1">
    <citation type="submission" date="2014-03" db="EMBL/GenBank/DDBJ databases">
        <title>The draft genome sequence of Thalassospira alkalitolerans JCM 18968.</title>
        <authorList>
            <person name="Lai Q."/>
            <person name="Shao Z."/>
        </authorList>
    </citation>
    <scope>NUCLEOTIDE SEQUENCE [LARGE SCALE GENOMIC DNA]</scope>
    <source>
        <strain evidence="1 2">JCM 18968</strain>
    </source>
</reference>
<name>A0A1Y2LHA7_9PROT</name>
<organism evidence="1 2">
    <name type="scientific">Thalassospira alkalitolerans</name>
    <dbReference type="NCBI Taxonomy" id="1293890"/>
    <lineage>
        <taxon>Bacteria</taxon>
        <taxon>Pseudomonadati</taxon>
        <taxon>Pseudomonadota</taxon>
        <taxon>Alphaproteobacteria</taxon>
        <taxon>Rhodospirillales</taxon>
        <taxon>Thalassospiraceae</taxon>
        <taxon>Thalassospira</taxon>
    </lineage>
</organism>
<keyword evidence="2" id="KW-1185">Reference proteome</keyword>